<organism evidence="2 3">
    <name type="scientific">Stenotrophomonas ginsengisoli</name>
    <dbReference type="NCBI Taxonomy" id="336566"/>
    <lineage>
        <taxon>Bacteria</taxon>
        <taxon>Pseudomonadati</taxon>
        <taxon>Pseudomonadota</taxon>
        <taxon>Gammaproteobacteria</taxon>
        <taxon>Lysobacterales</taxon>
        <taxon>Lysobacteraceae</taxon>
        <taxon>Stenotrophomonas</taxon>
    </lineage>
</organism>
<comment type="caution">
    <text evidence="2">The sequence shown here is derived from an EMBL/GenBank/DDBJ whole genome shotgun (WGS) entry which is preliminary data.</text>
</comment>
<evidence type="ECO:0000313" key="2">
    <source>
        <dbReference type="EMBL" id="KRG75631.1"/>
    </source>
</evidence>
<dbReference type="OrthoDB" id="9903193at2"/>
<dbReference type="AlphaFoldDB" id="A0A0R0D0W7"/>
<keyword evidence="1" id="KW-1133">Transmembrane helix</keyword>
<keyword evidence="3" id="KW-1185">Reference proteome</keyword>
<feature type="transmembrane region" description="Helical" evidence="1">
    <location>
        <begin position="27"/>
        <end position="49"/>
    </location>
</feature>
<dbReference type="STRING" id="336566.ABB30_11705"/>
<dbReference type="EMBL" id="LDJM01000029">
    <property type="protein sequence ID" value="KRG75631.1"/>
    <property type="molecule type" value="Genomic_DNA"/>
</dbReference>
<sequence length="109" mass="12254">MAGDQALFPMGPMTNTPRPDGVLELGWMQWTILLGSVTLFVLVVALVIVRIMRQRRQPLLHSADERLLRERGASAELTAELGRLGRERALGRISEAQYNTERSRLIDSL</sequence>
<reference evidence="2 3" key="1">
    <citation type="submission" date="2015-05" db="EMBL/GenBank/DDBJ databases">
        <title>Genome sequencing and analysis of members of genus Stenotrophomonas.</title>
        <authorList>
            <person name="Patil P.P."/>
            <person name="Midha S."/>
            <person name="Patil P.B."/>
        </authorList>
    </citation>
    <scope>NUCLEOTIDE SEQUENCE [LARGE SCALE GENOMIC DNA]</scope>
    <source>
        <strain evidence="2 3">DSM 24757</strain>
    </source>
</reference>
<dbReference type="Proteomes" id="UP000050956">
    <property type="component" value="Unassembled WGS sequence"/>
</dbReference>
<evidence type="ECO:0008006" key="4">
    <source>
        <dbReference type="Google" id="ProtNLM"/>
    </source>
</evidence>
<evidence type="ECO:0000313" key="3">
    <source>
        <dbReference type="Proteomes" id="UP000050956"/>
    </source>
</evidence>
<keyword evidence="1" id="KW-0812">Transmembrane</keyword>
<evidence type="ECO:0000256" key="1">
    <source>
        <dbReference type="SAM" id="Phobius"/>
    </source>
</evidence>
<gene>
    <name evidence="2" type="ORF">ABB30_11705</name>
</gene>
<protein>
    <recommendedName>
        <fullName evidence="4">SHOCT domain-containing protein</fullName>
    </recommendedName>
</protein>
<name>A0A0R0D0W7_9GAMM</name>
<dbReference type="RefSeq" id="WP_057638488.1">
    <property type="nucleotide sequence ID" value="NZ_LDJM01000029.1"/>
</dbReference>
<dbReference type="PATRIC" id="fig|336566.3.peg.1767"/>
<keyword evidence="1" id="KW-0472">Membrane</keyword>
<proteinExistence type="predicted"/>
<accession>A0A0R0D0W7</accession>